<accession>A0A6J4JYW1</accession>
<protein>
    <submittedName>
        <fullName evidence="2">Uncharacterized protein</fullName>
    </submittedName>
</protein>
<gene>
    <name evidence="2" type="ORF">AVDCRST_MAG77-4714</name>
</gene>
<evidence type="ECO:0000256" key="1">
    <source>
        <dbReference type="SAM" id="MobiDB-lite"/>
    </source>
</evidence>
<reference evidence="2" key="1">
    <citation type="submission" date="2020-02" db="EMBL/GenBank/DDBJ databases">
        <authorList>
            <person name="Meier V. D."/>
        </authorList>
    </citation>
    <scope>NUCLEOTIDE SEQUENCE</scope>
    <source>
        <strain evidence="2">AVDCRST_MAG77</strain>
    </source>
</reference>
<name>A0A6J4JYW1_9CHLR</name>
<dbReference type="EMBL" id="CADCTC010000251">
    <property type="protein sequence ID" value="CAA9290918.1"/>
    <property type="molecule type" value="Genomic_DNA"/>
</dbReference>
<feature type="non-terminal residue" evidence="2">
    <location>
        <position position="1"/>
    </location>
</feature>
<proteinExistence type="predicted"/>
<feature type="compositionally biased region" description="Low complexity" evidence="1">
    <location>
        <begin position="47"/>
        <end position="57"/>
    </location>
</feature>
<feature type="compositionally biased region" description="Basic residues" evidence="1">
    <location>
        <begin position="14"/>
        <end position="27"/>
    </location>
</feature>
<organism evidence="2">
    <name type="scientific">uncultured Chloroflexota bacterium</name>
    <dbReference type="NCBI Taxonomy" id="166587"/>
    <lineage>
        <taxon>Bacteria</taxon>
        <taxon>Bacillati</taxon>
        <taxon>Chloroflexota</taxon>
        <taxon>environmental samples</taxon>
    </lineage>
</organism>
<evidence type="ECO:0000313" key="2">
    <source>
        <dbReference type="EMBL" id="CAA9290918.1"/>
    </source>
</evidence>
<feature type="region of interest" description="Disordered" evidence="1">
    <location>
        <begin position="1"/>
        <end position="57"/>
    </location>
</feature>
<feature type="non-terminal residue" evidence="2">
    <location>
        <position position="57"/>
    </location>
</feature>
<dbReference type="AlphaFoldDB" id="A0A6J4JYW1"/>
<sequence length="57" mass="5949">ASPGAVLCSGRVTRAARSRTTSRRRHAPASDGGRHRVRPAGAPPGLPRAIRGAVWPL</sequence>